<sequence>MGKLVKEAVLSNIGTDTYSKIKQKAYEYEFTAVKEEMDGDKAPQAENRMYMKALYHVLPMEYVTISKLQNKLAGEANQSTVRKLLDKMIRDGYIEAKGNRGLGACVSKQKLFPLIV</sequence>
<dbReference type="PANTHER" id="PTHR48225:SF7">
    <property type="entry name" value="MEIOSIS-SPECIFIC PROTEIN HOP1"/>
    <property type="match status" value="1"/>
</dbReference>
<reference evidence="1" key="1">
    <citation type="submission" date="2019-03" db="EMBL/GenBank/DDBJ databases">
        <authorList>
            <person name="Mank J."/>
            <person name="Almeida P."/>
        </authorList>
    </citation>
    <scope>NUCLEOTIDE SEQUENCE</scope>
    <source>
        <strain evidence="1">78183</strain>
    </source>
</reference>
<dbReference type="InterPro" id="IPR051294">
    <property type="entry name" value="HORMA_MeioticProgression"/>
</dbReference>
<organism evidence="1">
    <name type="scientific">Salix viminalis</name>
    <name type="common">Common osier</name>
    <name type="synonym">Basket willow</name>
    <dbReference type="NCBI Taxonomy" id="40686"/>
    <lineage>
        <taxon>Eukaryota</taxon>
        <taxon>Viridiplantae</taxon>
        <taxon>Streptophyta</taxon>
        <taxon>Embryophyta</taxon>
        <taxon>Tracheophyta</taxon>
        <taxon>Spermatophyta</taxon>
        <taxon>Magnoliopsida</taxon>
        <taxon>eudicotyledons</taxon>
        <taxon>Gunneridae</taxon>
        <taxon>Pentapetalae</taxon>
        <taxon>rosids</taxon>
        <taxon>fabids</taxon>
        <taxon>Malpighiales</taxon>
        <taxon>Salicaceae</taxon>
        <taxon>Saliceae</taxon>
        <taxon>Salix</taxon>
    </lineage>
</organism>
<dbReference type="EMBL" id="CAADRP010000001">
    <property type="protein sequence ID" value="VFU20050.1"/>
    <property type="molecule type" value="Genomic_DNA"/>
</dbReference>
<gene>
    <name evidence="1" type="ORF">SVIM_LOCUS2367</name>
</gene>
<dbReference type="AlphaFoldDB" id="A0A6N2JWJ9"/>
<protein>
    <submittedName>
        <fullName evidence="1">Uncharacterized protein</fullName>
    </submittedName>
</protein>
<evidence type="ECO:0000313" key="1">
    <source>
        <dbReference type="EMBL" id="VFU20050.1"/>
    </source>
</evidence>
<dbReference type="PANTHER" id="PTHR48225">
    <property type="entry name" value="HORMA DOMAIN-CONTAINING PROTEIN 1"/>
    <property type="match status" value="1"/>
</dbReference>
<proteinExistence type="predicted"/>
<name>A0A6N2JWJ9_SALVM</name>
<accession>A0A6N2JWJ9</accession>